<dbReference type="EMBL" id="FOKC01000015">
    <property type="protein sequence ID" value="SFB46961.1"/>
    <property type="molecule type" value="Genomic_DNA"/>
</dbReference>
<evidence type="ECO:0000259" key="2">
    <source>
        <dbReference type="Pfam" id="PF25077"/>
    </source>
</evidence>
<keyword evidence="3" id="KW-0378">Hydrolase</keyword>
<reference evidence="5" key="1">
    <citation type="submission" date="2016-10" db="EMBL/GenBank/DDBJ databases">
        <authorList>
            <person name="Varghese N."/>
            <person name="Submissions S."/>
        </authorList>
    </citation>
    <scope>NUCLEOTIDE SEQUENCE [LARGE SCALE GENOMIC DNA]</scope>
    <source>
        <strain evidence="5">CGMCC 1.10697</strain>
    </source>
</reference>
<dbReference type="SUPFAM" id="SSF56300">
    <property type="entry name" value="Metallo-dependent phosphatases"/>
    <property type="match status" value="1"/>
</dbReference>
<keyword evidence="6" id="KW-1185">Reference proteome</keyword>
<dbReference type="Gene3D" id="3.60.21.70">
    <property type="entry name" value="PhoD-like phosphatase"/>
    <property type="match status" value="1"/>
</dbReference>
<dbReference type="EMBL" id="PJBV01000018">
    <property type="protein sequence ID" value="PKH40479.1"/>
    <property type="molecule type" value="Genomic_DNA"/>
</dbReference>
<dbReference type="CDD" id="cd07389">
    <property type="entry name" value="MPP_PhoD"/>
    <property type="match status" value="1"/>
</dbReference>
<sequence>MSGTDSPLLLGPLLRYVDDSSASVWVETRGPGTVSVRRGDASASARTFVVHGHHYALVELDGLAPGTSEAYTVAVDGEQVWPEPDSPFPAPVIATLEDGRPLSLAFGSCRTSVSHDAKGNETHGVDALRAWALRAADQVPAADPDDHDLAPDRLPDLVLFLGDQVYADETTDEMRAFIESRRDIEAPPWTELQDYEEYAHLYALAWSDPANRWLLSTVPSAMIFDDHDIRDDWNTSQEWRREMESTSWWHGRIVAGLGSYWVYQHLGNMSPAERRGDELYAQVLAHTGDDEYDFGPIIDAFAERVDQEPQTYRWSYTREFDTQARLVVVDSRAARQLDPDHRALLDADEASWLDEQLRGDVDHLLVGTSLPFLLARGLHHLEAFSEALAAGAWGDRGGRMGERLRQVVDLEHWGAFQTSFQEVASQVMEVAAGERGRAPSTVTFLSGDVHHSYVSEAQPVDGRRPLQSTILQAVCSPIRNPLSRNMRFATAVLSYGVAGPVGRLASKSTRVPDAPLTWRYAEGPWFDNNLACLRVTGPSLKMWWVTGEVIDDHERPRLAKVASYELDEQGRPPAHEKVRERFGRGLRRRYRDKVKDRVRQR</sequence>
<evidence type="ECO:0000313" key="5">
    <source>
        <dbReference type="Proteomes" id="UP000199113"/>
    </source>
</evidence>
<proteinExistence type="predicted"/>
<feature type="domain" description="DUF7800" evidence="2">
    <location>
        <begin position="6"/>
        <end position="93"/>
    </location>
</feature>
<dbReference type="RefSeq" id="WP_091201739.1">
    <property type="nucleotide sequence ID" value="NZ_FOKC01000015.1"/>
</dbReference>
<dbReference type="PANTHER" id="PTHR37031:SF2">
    <property type="entry name" value="PHOD-LIKE PHOSPHATASE METALLOPHOSPHATASE DOMAIN-CONTAINING PROTEIN"/>
    <property type="match status" value="1"/>
</dbReference>
<dbReference type="STRING" id="748909.SAMN05192575_11554"/>
<reference evidence="3 6" key="3">
    <citation type="submission" date="2017-12" db="EMBL/GenBank/DDBJ databases">
        <title>Pharmacopeia of the Arctic Ocean.</title>
        <authorList>
            <person name="Collins E."/>
            <person name="Ducluzeau A.-L."/>
        </authorList>
    </citation>
    <scope>NUCLEOTIDE SEQUENCE [LARGE SCALE GENOMIC DNA]</scope>
    <source>
        <strain evidence="3 6">DSM 23325</strain>
    </source>
</reference>
<dbReference type="Pfam" id="PF09423">
    <property type="entry name" value="PhoD"/>
    <property type="match status" value="1"/>
</dbReference>
<dbReference type="Proteomes" id="UP000199113">
    <property type="component" value="Unassembled WGS sequence"/>
</dbReference>
<dbReference type="InterPro" id="IPR018946">
    <property type="entry name" value="PhoD-like_MPP"/>
</dbReference>
<dbReference type="Proteomes" id="UP000233565">
    <property type="component" value="Unassembled WGS sequence"/>
</dbReference>
<dbReference type="AlphaFoldDB" id="A0A1I1B9P3"/>
<dbReference type="InterPro" id="IPR056702">
    <property type="entry name" value="DUF7800"/>
</dbReference>
<evidence type="ECO:0000313" key="3">
    <source>
        <dbReference type="EMBL" id="PKH40479.1"/>
    </source>
</evidence>
<evidence type="ECO:0000313" key="6">
    <source>
        <dbReference type="Proteomes" id="UP000233565"/>
    </source>
</evidence>
<dbReference type="InterPro" id="IPR038607">
    <property type="entry name" value="PhoD-like_sf"/>
</dbReference>
<feature type="domain" description="PhoD-like phosphatase metallophosphatase" evidence="1">
    <location>
        <begin position="154"/>
        <end position="478"/>
    </location>
</feature>
<accession>A0A1I1B9P3</accession>
<reference evidence="4" key="2">
    <citation type="submission" date="2016-10" db="EMBL/GenBank/DDBJ databases">
        <authorList>
            <person name="de Groot N.N."/>
        </authorList>
    </citation>
    <scope>NUCLEOTIDE SEQUENCE [LARGE SCALE GENOMIC DNA]</scope>
    <source>
        <strain evidence="4">CGMCC 1.10697</strain>
    </source>
</reference>
<protein>
    <submittedName>
        <fullName evidence="3">Glycoside hydrolase</fullName>
    </submittedName>
    <submittedName>
        <fullName evidence="4">PhoD-like phosphatase</fullName>
    </submittedName>
</protein>
<name>A0A1I1B9P3_9ACTN</name>
<dbReference type="OrthoDB" id="9795624at2"/>
<organism evidence="4 5">
    <name type="scientific">Nocardioides alpinus</name>
    <dbReference type="NCBI Taxonomy" id="748909"/>
    <lineage>
        <taxon>Bacteria</taxon>
        <taxon>Bacillati</taxon>
        <taxon>Actinomycetota</taxon>
        <taxon>Actinomycetes</taxon>
        <taxon>Propionibacteriales</taxon>
        <taxon>Nocardioidaceae</taxon>
        <taxon>Nocardioides</taxon>
    </lineage>
</organism>
<dbReference type="PANTHER" id="PTHR37031">
    <property type="entry name" value="METALLOPHOSPHATASE BINDING DOMAIN PROTEIN"/>
    <property type="match status" value="1"/>
</dbReference>
<dbReference type="Pfam" id="PF25077">
    <property type="entry name" value="DUF7800"/>
    <property type="match status" value="1"/>
</dbReference>
<evidence type="ECO:0000313" key="4">
    <source>
        <dbReference type="EMBL" id="SFB46961.1"/>
    </source>
</evidence>
<gene>
    <name evidence="3" type="ORF">CXG46_12665</name>
    <name evidence="4" type="ORF">SAMN05192575_11554</name>
</gene>
<evidence type="ECO:0000259" key="1">
    <source>
        <dbReference type="Pfam" id="PF09423"/>
    </source>
</evidence>
<dbReference type="GO" id="GO:0016787">
    <property type="term" value="F:hydrolase activity"/>
    <property type="evidence" value="ECO:0007669"/>
    <property type="project" value="UniProtKB-KW"/>
</dbReference>
<dbReference type="InterPro" id="IPR029052">
    <property type="entry name" value="Metallo-depent_PP-like"/>
</dbReference>